<dbReference type="EMBL" id="BT074813">
    <property type="protein sequence ID" value="ACO09237.1"/>
    <property type="molecule type" value="mRNA"/>
</dbReference>
<feature type="signal peptide" evidence="10">
    <location>
        <begin position="1"/>
        <end position="21"/>
    </location>
</feature>
<dbReference type="Gene3D" id="2.20.60.10">
    <property type="entry name" value="Pleiotrophin/Midkine, N-terminal domain"/>
    <property type="match status" value="1"/>
</dbReference>
<evidence type="ECO:0000256" key="7">
    <source>
        <dbReference type="ARBA" id="ARBA00023030"/>
    </source>
</evidence>
<dbReference type="Pfam" id="PF01091">
    <property type="entry name" value="PTN_MK_C"/>
    <property type="match status" value="1"/>
</dbReference>
<sequence length="148" mass="16301">MRGIFSITLFLLVAVMVTTEADKGHRGHKGKHGNGKEGRAGGECSEWTYSKCVPEAGDCGNGVREATCKDQTKKIDCKIPCNWKKDISDCKYRFTSWGECDTEMGTKSRSGTLKKALFNAECETTVKVSKPCSAKPKRTRGDKKRNGN</sequence>
<dbReference type="EMBL" id="BT075387">
    <property type="protein sequence ID" value="ACO09811.1"/>
    <property type="molecule type" value="mRNA"/>
</dbReference>
<dbReference type="PANTHER" id="PTHR13850:SF2">
    <property type="entry name" value="MIDKINE"/>
    <property type="match status" value="1"/>
</dbReference>
<dbReference type="GO" id="GO:0005576">
    <property type="term" value="C:extracellular region"/>
    <property type="evidence" value="ECO:0007669"/>
    <property type="project" value="UniProtKB-SubCell"/>
</dbReference>
<keyword evidence="6 10" id="KW-0732">Signal</keyword>
<evidence type="ECO:0000313" key="14">
    <source>
        <dbReference type="EMBL" id="ACO09237.1"/>
    </source>
</evidence>
<dbReference type="InterPro" id="IPR020090">
    <property type="entry name" value="PTN/MK_C_dom"/>
</dbReference>
<feature type="region of interest" description="Disordered" evidence="11">
    <location>
        <begin position="23"/>
        <end position="42"/>
    </location>
</feature>
<evidence type="ECO:0000256" key="10">
    <source>
        <dbReference type="RuleBase" id="RU369117"/>
    </source>
</evidence>
<evidence type="ECO:0000256" key="6">
    <source>
        <dbReference type="ARBA" id="ARBA00022729"/>
    </source>
</evidence>
<dbReference type="Gene3D" id="2.30.90.10">
    <property type="entry name" value="Heparin-binding Growth Factor, Midkine, Chain A- C-terminal Domain"/>
    <property type="match status" value="1"/>
</dbReference>
<evidence type="ECO:0000259" key="13">
    <source>
        <dbReference type="Pfam" id="PF05196"/>
    </source>
</evidence>
<dbReference type="FunFam" id="2.30.90.10:FF:000001">
    <property type="entry name" value="Pleiotrophin"/>
    <property type="match status" value="1"/>
</dbReference>
<evidence type="ECO:0000256" key="1">
    <source>
        <dbReference type="ARBA" id="ARBA00004613"/>
    </source>
</evidence>
<dbReference type="InterPro" id="IPR038130">
    <property type="entry name" value="PTN/MK_C_dom_sf"/>
</dbReference>
<feature type="chain" id="PRO_5007646790" description="Midkine" evidence="10">
    <location>
        <begin position="22"/>
        <end position="148"/>
    </location>
</feature>
<keyword evidence="7 10" id="KW-0339">Growth factor</keyword>
<dbReference type="GO" id="GO:0008201">
    <property type="term" value="F:heparin binding"/>
    <property type="evidence" value="ECO:0007669"/>
    <property type="project" value="UniProtKB-UniRule"/>
</dbReference>
<dbReference type="SMART" id="SM00193">
    <property type="entry name" value="PTN"/>
    <property type="match status" value="1"/>
</dbReference>
<comment type="subcellular location">
    <subcellularLocation>
        <location evidence="1 10">Secreted</location>
    </subcellularLocation>
</comment>
<dbReference type="InterPro" id="IPR037122">
    <property type="entry name" value="PTN/MK_N_dom_sf"/>
</dbReference>
<dbReference type="PANTHER" id="PTHR13850">
    <property type="entry name" value="PLEIOTROPHIN FAMILY MEMBER"/>
    <property type="match status" value="1"/>
</dbReference>
<keyword evidence="5 10" id="KW-0358">Heparin-binding</keyword>
<gene>
    <name evidence="14" type="primary">PTA2</name>
</gene>
<organism evidence="14">
    <name type="scientific">Osmerus mordax</name>
    <name type="common">Rainbow smelt</name>
    <name type="synonym">Atherina mordax</name>
    <dbReference type="NCBI Taxonomy" id="8014"/>
    <lineage>
        <taxon>Eukaryota</taxon>
        <taxon>Metazoa</taxon>
        <taxon>Chordata</taxon>
        <taxon>Craniata</taxon>
        <taxon>Vertebrata</taxon>
        <taxon>Euteleostomi</taxon>
        <taxon>Actinopterygii</taxon>
        <taxon>Neopterygii</taxon>
        <taxon>Teleostei</taxon>
        <taxon>Stomiati</taxon>
        <taxon>Osmeriformes</taxon>
        <taxon>Osmeridae</taxon>
        <taxon>Osmerus</taxon>
    </lineage>
</organism>
<evidence type="ECO:0000256" key="8">
    <source>
        <dbReference type="ARBA" id="ARBA00023157"/>
    </source>
</evidence>
<feature type="domain" description="Pleiotrophin/Midkine C-terminal" evidence="12">
    <location>
        <begin position="88"/>
        <end position="145"/>
    </location>
</feature>
<dbReference type="PRINTS" id="PR00269">
    <property type="entry name" value="PTNMIDKINE"/>
</dbReference>
<comment type="function">
    <text evidence="10">Secreted protein that functions as cytokine and growth factor and mediates its signal through cell-surface proteoglycan and non-proteoglycan receptors. Regulates many processes like inflammatory response, cell proliferation, cell adhesion, cell growth, cell survival, tissue regeneration, cell differentiation and cell migration.</text>
</comment>
<dbReference type="InterPro" id="IPR020089">
    <property type="entry name" value="PTN/MK_N_dom"/>
</dbReference>
<dbReference type="SUPFAM" id="SSF57288">
    <property type="entry name" value="Midkine"/>
    <property type="match status" value="2"/>
</dbReference>
<reference evidence="14" key="1">
    <citation type="submission" date="2009-03" db="EMBL/GenBank/DDBJ databases">
        <title>Osmerus mordax full-length cDNAs.</title>
        <authorList>
            <person name="von Schalburg K."/>
            <person name="Leong J."/>
            <person name="Cooper G."/>
            <person name="Davidson W.S."/>
            <person name="Koop B.F."/>
        </authorList>
    </citation>
    <scope>NUCLEOTIDE SEQUENCE</scope>
    <source>
        <tissue evidence="14">Brain</tissue>
    </source>
</reference>
<evidence type="ECO:0000256" key="4">
    <source>
        <dbReference type="ARBA" id="ARBA00022525"/>
    </source>
</evidence>
<dbReference type="GO" id="GO:0051781">
    <property type="term" value="P:positive regulation of cell division"/>
    <property type="evidence" value="ECO:0007669"/>
    <property type="project" value="UniProtKB-UniRule"/>
</dbReference>
<feature type="domain" description="Pleiotrophin/Midkine N-terminal" evidence="13">
    <location>
        <begin position="32"/>
        <end position="87"/>
    </location>
</feature>
<keyword evidence="9 10" id="KW-0497">Mitogen</keyword>
<comment type="similarity">
    <text evidence="2 10">Belongs to the pleiotrophin family.</text>
</comment>
<keyword evidence="3" id="KW-0217">Developmental protein</keyword>
<name>C1BJN4_OSMMO</name>
<dbReference type="InterPro" id="IPR000762">
    <property type="entry name" value="Midkine_heparin-bd_GF"/>
</dbReference>
<dbReference type="GO" id="GO:0008083">
    <property type="term" value="F:growth factor activity"/>
    <property type="evidence" value="ECO:0007669"/>
    <property type="project" value="UniProtKB-UniRule"/>
</dbReference>
<protein>
    <recommendedName>
        <fullName evidence="10">Midkine</fullName>
        <shortName evidence="10">MK</shortName>
    </recommendedName>
</protein>
<keyword evidence="8 10" id="KW-1015">Disulfide bond</keyword>
<evidence type="ECO:0000256" key="9">
    <source>
        <dbReference type="ARBA" id="ARBA00023246"/>
    </source>
</evidence>
<accession>C1BJN4</accession>
<evidence type="ECO:0000259" key="12">
    <source>
        <dbReference type="Pfam" id="PF01091"/>
    </source>
</evidence>
<dbReference type="AlphaFoldDB" id="C1BJN4"/>
<evidence type="ECO:0000256" key="11">
    <source>
        <dbReference type="SAM" id="MobiDB-lite"/>
    </source>
</evidence>
<keyword evidence="4 10" id="KW-0964">Secreted</keyword>
<dbReference type="Pfam" id="PF05196">
    <property type="entry name" value="PTN_MK_N"/>
    <property type="match status" value="1"/>
</dbReference>
<proteinExistence type="evidence at transcript level"/>
<evidence type="ECO:0000256" key="2">
    <source>
        <dbReference type="ARBA" id="ARBA00005403"/>
    </source>
</evidence>
<evidence type="ECO:0000256" key="5">
    <source>
        <dbReference type="ARBA" id="ARBA00022674"/>
    </source>
</evidence>
<dbReference type="InterPro" id="IPR020091">
    <property type="entry name" value="PTN/MK_diS_sf"/>
</dbReference>
<evidence type="ECO:0000256" key="3">
    <source>
        <dbReference type="ARBA" id="ARBA00022473"/>
    </source>
</evidence>